<keyword evidence="1" id="KW-1015">Disulfide bond</keyword>
<evidence type="ECO:0000313" key="4">
    <source>
        <dbReference type="EMBL" id="GBG89837.1"/>
    </source>
</evidence>
<dbReference type="FunFam" id="3.40.30.10:FF:000245">
    <property type="entry name" value="Thioredoxin"/>
    <property type="match status" value="1"/>
</dbReference>
<dbReference type="EMBL" id="BFEA01000765">
    <property type="protein sequence ID" value="GBG89837.1"/>
    <property type="molecule type" value="Genomic_DNA"/>
</dbReference>
<comment type="caution">
    <text evidence="4">The sequence shown here is derived from an EMBL/GenBank/DDBJ whole genome shotgun (WGS) entry which is preliminary data.</text>
</comment>
<accession>A0A388M5I1</accession>
<dbReference type="SUPFAM" id="SSF52833">
    <property type="entry name" value="Thioredoxin-like"/>
    <property type="match status" value="1"/>
</dbReference>
<evidence type="ECO:0000256" key="1">
    <source>
        <dbReference type="ARBA" id="ARBA00023157"/>
    </source>
</evidence>
<dbReference type="Gene3D" id="3.40.30.10">
    <property type="entry name" value="Glutaredoxin"/>
    <property type="match status" value="1"/>
</dbReference>
<dbReference type="AlphaFoldDB" id="A0A388M5I1"/>
<feature type="domain" description="Thioredoxin" evidence="3">
    <location>
        <begin position="89"/>
        <end position="247"/>
    </location>
</feature>
<dbReference type="InterPro" id="IPR036249">
    <property type="entry name" value="Thioredoxin-like_sf"/>
</dbReference>
<gene>
    <name evidence="4" type="ORF">CBR_g49686</name>
</gene>
<keyword evidence="5" id="KW-1185">Reference proteome</keyword>
<dbReference type="CDD" id="cd02947">
    <property type="entry name" value="TRX_family"/>
    <property type="match status" value="1"/>
</dbReference>
<dbReference type="Gramene" id="GBG89837">
    <property type="protein sequence ID" value="GBG89837"/>
    <property type="gene ID" value="CBR_g49686"/>
</dbReference>
<dbReference type="Pfam" id="PF00085">
    <property type="entry name" value="Thioredoxin"/>
    <property type="match status" value="1"/>
</dbReference>
<protein>
    <recommendedName>
        <fullName evidence="3">Thioredoxin domain-containing protein</fullName>
    </recommendedName>
</protein>
<evidence type="ECO:0000313" key="5">
    <source>
        <dbReference type="Proteomes" id="UP000265515"/>
    </source>
</evidence>
<sequence length="248" mass="27392">MALRSMLTRSAKQLYYVGLQLRSGCEATTGRRESQTWMDAFLSSSSANSRSFHSYLRALRFFEPKGALAGFLCAGPARCMSELQPQQQAAALQPQQQGVLHPPQHGVLEAQQQAALQVQQYGGYGGDDYDGAVKRATRVVNVMSESEFQKVLQAAHAAQKLVIVDYSAIWCHPCKQIGLVFDLLSNEYEDVEFVKVDIDQPELDDTVEKAGINSLPTFQFHKGGMKVAEFAGADSSKLKDMLTLLRQP</sequence>
<dbReference type="Proteomes" id="UP000265515">
    <property type="component" value="Unassembled WGS sequence"/>
</dbReference>
<keyword evidence="2" id="KW-0676">Redox-active center</keyword>
<proteinExistence type="predicted"/>
<dbReference type="InterPro" id="IPR013766">
    <property type="entry name" value="Thioredoxin_domain"/>
</dbReference>
<dbReference type="PANTHER" id="PTHR46115">
    <property type="entry name" value="THIOREDOXIN-LIKE PROTEIN 1"/>
    <property type="match status" value="1"/>
</dbReference>
<reference evidence="4 5" key="1">
    <citation type="journal article" date="2018" name="Cell">
        <title>The Chara Genome: Secondary Complexity and Implications for Plant Terrestrialization.</title>
        <authorList>
            <person name="Nishiyama T."/>
            <person name="Sakayama H."/>
            <person name="Vries J.D."/>
            <person name="Buschmann H."/>
            <person name="Saint-Marcoux D."/>
            <person name="Ullrich K.K."/>
            <person name="Haas F.B."/>
            <person name="Vanderstraeten L."/>
            <person name="Becker D."/>
            <person name="Lang D."/>
            <person name="Vosolsobe S."/>
            <person name="Rombauts S."/>
            <person name="Wilhelmsson P.K.I."/>
            <person name="Janitza P."/>
            <person name="Kern R."/>
            <person name="Heyl A."/>
            <person name="Rumpler F."/>
            <person name="Villalobos L.I.A.C."/>
            <person name="Clay J.M."/>
            <person name="Skokan R."/>
            <person name="Toyoda A."/>
            <person name="Suzuki Y."/>
            <person name="Kagoshima H."/>
            <person name="Schijlen E."/>
            <person name="Tajeshwar N."/>
            <person name="Catarino B."/>
            <person name="Hetherington A.J."/>
            <person name="Saltykova A."/>
            <person name="Bonnot C."/>
            <person name="Breuninger H."/>
            <person name="Symeonidi A."/>
            <person name="Radhakrishnan G.V."/>
            <person name="Van Nieuwerburgh F."/>
            <person name="Deforce D."/>
            <person name="Chang C."/>
            <person name="Karol K.G."/>
            <person name="Hedrich R."/>
            <person name="Ulvskov P."/>
            <person name="Glockner G."/>
            <person name="Delwiche C.F."/>
            <person name="Petrasek J."/>
            <person name="Van de Peer Y."/>
            <person name="Friml J."/>
            <person name="Beilby M."/>
            <person name="Dolan L."/>
            <person name="Kohara Y."/>
            <person name="Sugano S."/>
            <person name="Fujiyama A."/>
            <person name="Delaux P.-M."/>
            <person name="Quint M."/>
            <person name="TheiBen G."/>
            <person name="Hagemann M."/>
            <person name="Harholt J."/>
            <person name="Dunand C."/>
            <person name="Zachgo S."/>
            <person name="Langdale J."/>
            <person name="Maumus F."/>
            <person name="Straeten D.V.D."/>
            <person name="Gould S.B."/>
            <person name="Rensing S.A."/>
        </authorList>
    </citation>
    <scope>NUCLEOTIDE SEQUENCE [LARGE SCALE GENOMIC DNA]</scope>
    <source>
        <strain evidence="4 5">S276</strain>
    </source>
</reference>
<dbReference type="PROSITE" id="PS51352">
    <property type="entry name" value="THIOREDOXIN_2"/>
    <property type="match status" value="1"/>
</dbReference>
<dbReference type="OrthoDB" id="2121326at2759"/>
<evidence type="ECO:0000256" key="2">
    <source>
        <dbReference type="ARBA" id="ARBA00023284"/>
    </source>
</evidence>
<dbReference type="STRING" id="69332.A0A388M5I1"/>
<evidence type="ECO:0000259" key="3">
    <source>
        <dbReference type="PROSITE" id="PS51352"/>
    </source>
</evidence>
<name>A0A388M5I1_CHABU</name>
<organism evidence="4 5">
    <name type="scientific">Chara braunii</name>
    <name type="common">Braun's stonewort</name>
    <dbReference type="NCBI Taxonomy" id="69332"/>
    <lineage>
        <taxon>Eukaryota</taxon>
        <taxon>Viridiplantae</taxon>
        <taxon>Streptophyta</taxon>
        <taxon>Charophyceae</taxon>
        <taxon>Charales</taxon>
        <taxon>Characeae</taxon>
        <taxon>Chara</taxon>
    </lineage>
</organism>